<keyword evidence="2" id="KW-1185">Reference proteome</keyword>
<dbReference type="Proteomes" id="UP000645828">
    <property type="component" value="Unassembled WGS sequence"/>
</dbReference>
<sequence>MPFWSQKNKWLHLIIKLSTTRIPYFHFILLRQEKLLSRYRRCKQKIGLCTSWNVVLGGKWNPLETVGLTKTPSEKLLAKKDLIRNDIGALHHFYSTHLQVPDSNCNGFIFKDEDLSLLGSKGTLADVRSIQSINLGEEVFTIYIDLYPTEDRKIDNVRPRWKSRSSAIPPKAETVQAMVRYVHNLLEICELSQVKESFVFENSSMYMLQVMSVCLYMHNWEGLKMGGLYRGLGMKAAGKKALKAIVIMEVAQAKDHLYIPEIKLKATETMLTC</sequence>
<dbReference type="EMBL" id="CAJHUB010000670">
    <property type="protein sequence ID" value="CAD7673176.1"/>
    <property type="molecule type" value="Genomic_DNA"/>
</dbReference>
<name>A0A811Y874_NYCPR</name>
<proteinExistence type="predicted"/>
<dbReference type="AlphaFoldDB" id="A0A811Y874"/>
<evidence type="ECO:0000313" key="1">
    <source>
        <dbReference type="EMBL" id="CAD7673176.1"/>
    </source>
</evidence>
<gene>
    <name evidence="1" type="ORF">NYPRO_LOCUS5971</name>
</gene>
<accession>A0A811Y874</accession>
<organism evidence="1 2">
    <name type="scientific">Nyctereutes procyonoides</name>
    <name type="common">Raccoon dog</name>
    <name type="synonym">Canis procyonoides</name>
    <dbReference type="NCBI Taxonomy" id="34880"/>
    <lineage>
        <taxon>Eukaryota</taxon>
        <taxon>Metazoa</taxon>
        <taxon>Chordata</taxon>
        <taxon>Craniata</taxon>
        <taxon>Vertebrata</taxon>
        <taxon>Euteleostomi</taxon>
        <taxon>Mammalia</taxon>
        <taxon>Eutheria</taxon>
        <taxon>Laurasiatheria</taxon>
        <taxon>Carnivora</taxon>
        <taxon>Caniformia</taxon>
        <taxon>Canidae</taxon>
        <taxon>Nyctereutes</taxon>
    </lineage>
</organism>
<evidence type="ECO:0000313" key="2">
    <source>
        <dbReference type="Proteomes" id="UP000645828"/>
    </source>
</evidence>
<comment type="caution">
    <text evidence="1">The sequence shown here is derived from an EMBL/GenBank/DDBJ whole genome shotgun (WGS) entry which is preliminary data.</text>
</comment>
<protein>
    <submittedName>
        <fullName evidence="1">(raccoon dog) hypothetical protein</fullName>
    </submittedName>
</protein>
<reference evidence="1" key="1">
    <citation type="submission" date="2020-12" db="EMBL/GenBank/DDBJ databases">
        <authorList>
            <consortium name="Molecular Ecology Group"/>
        </authorList>
    </citation>
    <scope>NUCLEOTIDE SEQUENCE</scope>
    <source>
        <strain evidence="1">TBG_1078</strain>
    </source>
</reference>